<feature type="domain" description="Major facilitator superfamily (MFS) profile" evidence="6">
    <location>
        <begin position="1"/>
        <end position="233"/>
    </location>
</feature>
<proteinExistence type="predicted"/>
<feature type="transmembrane region" description="Helical" evidence="5">
    <location>
        <begin position="150"/>
        <end position="174"/>
    </location>
</feature>
<evidence type="ECO:0000259" key="6">
    <source>
        <dbReference type="PROSITE" id="PS50850"/>
    </source>
</evidence>
<dbReference type="Pfam" id="PF07690">
    <property type="entry name" value="MFS_1"/>
    <property type="match status" value="1"/>
</dbReference>
<reference evidence="7" key="1">
    <citation type="journal article" date="2014" name="Front. Microbiol.">
        <title>High frequency of phylogenetically diverse reductive dehalogenase-homologous genes in deep subseafloor sedimentary metagenomes.</title>
        <authorList>
            <person name="Kawai M."/>
            <person name="Futagami T."/>
            <person name="Toyoda A."/>
            <person name="Takaki Y."/>
            <person name="Nishi S."/>
            <person name="Hori S."/>
            <person name="Arai W."/>
            <person name="Tsubouchi T."/>
            <person name="Morono Y."/>
            <person name="Uchiyama I."/>
            <person name="Ito T."/>
            <person name="Fujiyama A."/>
            <person name="Inagaki F."/>
            <person name="Takami H."/>
        </authorList>
    </citation>
    <scope>NUCLEOTIDE SEQUENCE</scope>
    <source>
        <strain evidence="7">Expedition CK06-06</strain>
    </source>
</reference>
<feature type="transmembrane region" description="Helical" evidence="5">
    <location>
        <begin position="29"/>
        <end position="47"/>
    </location>
</feature>
<dbReference type="PANTHER" id="PTHR23508">
    <property type="entry name" value="CARBOXYLIC ACID TRANSPORTER PROTEIN HOMOLOG"/>
    <property type="match status" value="1"/>
</dbReference>
<dbReference type="InterPro" id="IPR020846">
    <property type="entry name" value="MFS_dom"/>
</dbReference>
<dbReference type="InterPro" id="IPR011701">
    <property type="entry name" value="MFS"/>
</dbReference>
<dbReference type="SUPFAM" id="SSF103473">
    <property type="entry name" value="MFS general substrate transporter"/>
    <property type="match status" value="1"/>
</dbReference>
<feature type="non-terminal residue" evidence="7">
    <location>
        <position position="233"/>
    </location>
</feature>
<evidence type="ECO:0000313" key="7">
    <source>
        <dbReference type="EMBL" id="GAG51284.1"/>
    </source>
</evidence>
<feature type="transmembrane region" description="Helical" evidence="5">
    <location>
        <begin position="87"/>
        <end position="105"/>
    </location>
</feature>
<dbReference type="AlphaFoldDB" id="X0Y5S1"/>
<evidence type="ECO:0000256" key="4">
    <source>
        <dbReference type="ARBA" id="ARBA00023136"/>
    </source>
</evidence>
<dbReference type="Gene3D" id="1.20.1250.20">
    <property type="entry name" value="MFS general substrate transporter like domains"/>
    <property type="match status" value="2"/>
</dbReference>
<gene>
    <name evidence="7" type="ORF">S01H1_77490</name>
</gene>
<evidence type="ECO:0000256" key="2">
    <source>
        <dbReference type="ARBA" id="ARBA00022692"/>
    </source>
</evidence>
<feature type="transmembrane region" description="Helical" evidence="5">
    <location>
        <begin position="59"/>
        <end position="81"/>
    </location>
</feature>
<keyword evidence="2 5" id="KW-0812">Transmembrane</keyword>
<name>X0Y5S1_9ZZZZ</name>
<evidence type="ECO:0000256" key="5">
    <source>
        <dbReference type="SAM" id="Phobius"/>
    </source>
</evidence>
<dbReference type="GO" id="GO:0046943">
    <property type="term" value="F:carboxylic acid transmembrane transporter activity"/>
    <property type="evidence" value="ECO:0007669"/>
    <property type="project" value="TreeGrafter"/>
</dbReference>
<comment type="subcellular location">
    <subcellularLocation>
        <location evidence="1">Membrane</location>
        <topology evidence="1">Multi-pass membrane protein</topology>
    </subcellularLocation>
</comment>
<evidence type="ECO:0000256" key="1">
    <source>
        <dbReference type="ARBA" id="ARBA00004141"/>
    </source>
</evidence>
<accession>X0Y5S1</accession>
<protein>
    <recommendedName>
        <fullName evidence="6">Major facilitator superfamily (MFS) profile domain-containing protein</fullName>
    </recommendedName>
</protein>
<dbReference type="PANTHER" id="PTHR23508:SF10">
    <property type="entry name" value="CARBOXYLIC ACID TRANSPORTER PROTEIN HOMOLOG"/>
    <property type="match status" value="1"/>
</dbReference>
<keyword evidence="4 5" id="KW-0472">Membrane</keyword>
<comment type="caution">
    <text evidence="7">The sequence shown here is derived from an EMBL/GenBank/DDBJ whole genome shotgun (WGS) entry which is preliminary data.</text>
</comment>
<feature type="transmembrane region" description="Helical" evidence="5">
    <location>
        <begin position="216"/>
        <end position="232"/>
    </location>
</feature>
<keyword evidence="3 5" id="KW-1133">Transmembrane helix</keyword>
<evidence type="ECO:0000256" key="3">
    <source>
        <dbReference type="ARBA" id="ARBA00022989"/>
    </source>
</evidence>
<dbReference type="GO" id="GO:0005886">
    <property type="term" value="C:plasma membrane"/>
    <property type="evidence" value="ECO:0007669"/>
    <property type="project" value="TreeGrafter"/>
</dbReference>
<dbReference type="PROSITE" id="PS50850">
    <property type="entry name" value="MFS"/>
    <property type="match status" value="1"/>
</dbReference>
<dbReference type="InterPro" id="IPR036259">
    <property type="entry name" value="MFS_trans_sf"/>
</dbReference>
<dbReference type="EMBL" id="BARS01052083">
    <property type="protein sequence ID" value="GAG51284.1"/>
    <property type="molecule type" value="Genomic_DNA"/>
</dbReference>
<feature type="transmembrane region" description="Helical" evidence="5">
    <location>
        <begin position="186"/>
        <end position="204"/>
    </location>
</feature>
<sequence length="233" mass="25228">MFLVSIAGFSLGTFLTAFARGPEQFVLAQILTRTFALAALAIGMVIITEEFPAAHRGWGIGMVSALAAVGHGLGAGLFAAIEVIPGGWRGLYALGGLPLLLLPYWRRVVPETRRFREHADSLERSGERRPALIAMLTPFRRLVLDYPSRAVVISLAALLVALGEACVFQFVAYIPQKIHGWAPGHYSLMVVVGGGFGILGNVVAGRLGDQRGRRRVGAFFFSIYPAAAWLFYQ</sequence>
<organism evidence="7">
    <name type="scientific">marine sediment metagenome</name>
    <dbReference type="NCBI Taxonomy" id="412755"/>
    <lineage>
        <taxon>unclassified sequences</taxon>
        <taxon>metagenomes</taxon>
        <taxon>ecological metagenomes</taxon>
    </lineage>
</organism>